<evidence type="ECO:0000313" key="3">
    <source>
        <dbReference type="Proteomes" id="UP000646833"/>
    </source>
</evidence>
<dbReference type="AlphaFoldDB" id="A0A830ECR5"/>
<reference evidence="2" key="1">
    <citation type="journal article" date="2014" name="Int. J. Syst. Evol. Microbiol.">
        <title>Complete genome sequence of Corynebacterium casei LMG S-19264T (=DSM 44701T), isolated from a smear-ripened cheese.</title>
        <authorList>
            <consortium name="US DOE Joint Genome Institute (JGI-PGF)"/>
            <person name="Walter F."/>
            <person name="Albersmeier A."/>
            <person name="Kalinowski J."/>
            <person name="Ruckert C."/>
        </authorList>
    </citation>
    <scope>NUCLEOTIDE SEQUENCE</scope>
    <source>
        <strain evidence="2">CCM 7217</strain>
    </source>
</reference>
<dbReference type="EMBL" id="BMCI01000007">
    <property type="protein sequence ID" value="GGC70282.1"/>
    <property type="molecule type" value="Genomic_DNA"/>
</dbReference>
<evidence type="ECO:0000256" key="1">
    <source>
        <dbReference type="SAM" id="MobiDB-lite"/>
    </source>
</evidence>
<name>A0A830ECR5_9EURY</name>
<reference evidence="2" key="2">
    <citation type="submission" date="2020-09" db="EMBL/GenBank/DDBJ databases">
        <authorList>
            <person name="Sun Q."/>
            <person name="Sedlacek I."/>
        </authorList>
    </citation>
    <scope>NUCLEOTIDE SEQUENCE</scope>
    <source>
        <strain evidence="2">CCM 7217</strain>
    </source>
</reference>
<organism evidence="2 3">
    <name type="scientific">Haloferax sulfurifontis</name>
    <dbReference type="NCBI Taxonomy" id="255616"/>
    <lineage>
        <taxon>Archaea</taxon>
        <taxon>Methanobacteriati</taxon>
        <taxon>Methanobacteriota</taxon>
        <taxon>Stenosarchaea group</taxon>
        <taxon>Halobacteria</taxon>
        <taxon>Halobacteriales</taxon>
        <taxon>Haloferacaceae</taxon>
        <taxon>Haloferax</taxon>
    </lineage>
</organism>
<dbReference type="Proteomes" id="UP000646833">
    <property type="component" value="Unassembled WGS sequence"/>
</dbReference>
<sequence length="71" mass="7809">MSPGNRTRADRNDYVYLGQPKNMSSDSSGGKFRSFVGRFRSQRTRLRVSACVAASRSIAVPDDDATADDHV</sequence>
<gene>
    <name evidence="2" type="ORF">GCM10007209_35340</name>
</gene>
<comment type="caution">
    <text evidence="2">The sequence shown here is derived from an EMBL/GenBank/DDBJ whole genome shotgun (WGS) entry which is preliminary data.</text>
</comment>
<accession>A0A830ECR5</accession>
<feature type="region of interest" description="Disordered" evidence="1">
    <location>
        <begin position="1"/>
        <end position="32"/>
    </location>
</feature>
<protein>
    <submittedName>
        <fullName evidence="2">Uncharacterized protein</fullName>
    </submittedName>
</protein>
<evidence type="ECO:0000313" key="2">
    <source>
        <dbReference type="EMBL" id="GGC70282.1"/>
    </source>
</evidence>
<proteinExistence type="predicted"/>